<name>A0A3L6DKS6_MAIZE</name>
<dbReference type="AlphaFoldDB" id="A0A3L6DKS6"/>
<dbReference type="Proteomes" id="UP000251960">
    <property type="component" value="Chromosome 8"/>
</dbReference>
<gene>
    <name evidence="1" type="ORF">Zm00014a_031243</name>
</gene>
<protein>
    <submittedName>
        <fullName evidence="1">Uncharacterized protein</fullName>
    </submittedName>
</protein>
<dbReference type="EMBL" id="NCVQ01000009">
    <property type="protein sequence ID" value="PWZ09089.1"/>
    <property type="molecule type" value="Genomic_DNA"/>
</dbReference>
<comment type="caution">
    <text evidence="1">The sequence shown here is derived from an EMBL/GenBank/DDBJ whole genome shotgun (WGS) entry which is preliminary data.</text>
</comment>
<reference evidence="1 2" key="1">
    <citation type="journal article" date="2018" name="Nat. Genet.">
        <title>Extensive intraspecific gene order and gene structural variations between Mo17 and other maize genomes.</title>
        <authorList>
            <person name="Sun S."/>
            <person name="Zhou Y."/>
            <person name="Chen J."/>
            <person name="Shi J."/>
            <person name="Zhao H."/>
            <person name="Zhao H."/>
            <person name="Song W."/>
            <person name="Zhang M."/>
            <person name="Cui Y."/>
            <person name="Dong X."/>
            <person name="Liu H."/>
            <person name="Ma X."/>
            <person name="Jiao Y."/>
            <person name="Wang B."/>
            <person name="Wei X."/>
            <person name="Stein J.C."/>
            <person name="Glaubitz J.C."/>
            <person name="Lu F."/>
            <person name="Yu G."/>
            <person name="Liang C."/>
            <person name="Fengler K."/>
            <person name="Li B."/>
            <person name="Rafalski A."/>
            <person name="Schnable P.S."/>
            <person name="Ware D.H."/>
            <person name="Buckler E.S."/>
            <person name="Lai J."/>
        </authorList>
    </citation>
    <scope>NUCLEOTIDE SEQUENCE [LARGE SCALE GENOMIC DNA]</scope>
    <source>
        <strain evidence="2">cv. Missouri 17</strain>
        <tissue evidence="1">Seedling</tissue>
    </source>
</reference>
<proteinExistence type="predicted"/>
<organism evidence="1 2">
    <name type="scientific">Zea mays</name>
    <name type="common">Maize</name>
    <dbReference type="NCBI Taxonomy" id="4577"/>
    <lineage>
        <taxon>Eukaryota</taxon>
        <taxon>Viridiplantae</taxon>
        <taxon>Streptophyta</taxon>
        <taxon>Embryophyta</taxon>
        <taxon>Tracheophyta</taxon>
        <taxon>Spermatophyta</taxon>
        <taxon>Magnoliopsida</taxon>
        <taxon>Liliopsida</taxon>
        <taxon>Poales</taxon>
        <taxon>Poaceae</taxon>
        <taxon>PACMAD clade</taxon>
        <taxon>Panicoideae</taxon>
        <taxon>Andropogonodae</taxon>
        <taxon>Andropogoneae</taxon>
        <taxon>Tripsacinae</taxon>
        <taxon>Zea</taxon>
    </lineage>
</organism>
<accession>A0A3L6DKS6</accession>
<evidence type="ECO:0000313" key="1">
    <source>
        <dbReference type="EMBL" id="PWZ09089.1"/>
    </source>
</evidence>
<evidence type="ECO:0000313" key="2">
    <source>
        <dbReference type="Proteomes" id="UP000251960"/>
    </source>
</evidence>
<sequence>MNLPWLERGGERSREG</sequence>